<dbReference type="InterPro" id="IPR027806">
    <property type="entry name" value="HARBI1_dom"/>
</dbReference>
<dbReference type="AlphaFoldDB" id="A0AAD9Q160"/>
<evidence type="ECO:0000256" key="1">
    <source>
        <dbReference type="ARBA" id="ARBA00001968"/>
    </source>
</evidence>
<reference evidence="5" key="1">
    <citation type="journal article" date="2023" name="G3 (Bethesda)">
        <title>Whole genome assembly and annotation of the endangered Caribbean coral Acropora cervicornis.</title>
        <authorList>
            <person name="Selwyn J.D."/>
            <person name="Vollmer S.V."/>
        </authorList>
    </citation>
    <scope>NUCLEOTIDE SEQUENCE</scope>
    <source>
        <strain evidence="5">K2</strain>
    </source>
</reference>
<dbReference type="PANTHER" id="PTHR23080">
    <property type="entry name" value="THAP DOMAIN PROTEIN"/>
    <property type="match status" value="1"/>
</dbReference>
<dbReference type="EMBL" id="JARQWQ010000087">
    <property type="protein sequence ID" value="KAK2552456.1"/>
    <property type="molecule type" value="Genomic_DNA"/>
</dbReference>
<feature type="domain" description="DDE Tnp4" evidence="4">
    <location>
        <begin position="283"/>
        <end position="329"/>
    </location>
</feature>
<protein>
    <recommendedName>
        <fullName evidence="4">DDE Tnp4 domain-containing protein</fullName>
    </recommendedName>
</protein>
<keyword evidence="6" id="KW-1185">Reference proteome</keyword>
<dbReference type="Pfam" id="PF13359">
    <property type="entry name" value="DDE_Tnp_4"/>
    <property type="match status" value="1"/>
</dbReference>
<gene>
    <name evidence="5" type="ORF">P5673_026543</name>
</gene>
<dbReference type="Proteomes" id="UP001249851">
    <property type="component" value="Unassembled WGS sequence"/>
</dbReference>
<evidence type="ECO:0000313" key="6">
    <source>
        <dbReference type="Proteomes" id="UP001249851"/>
    </source>
</evidence>
<sequence length="345" mass="39657">MESIRQGNNAALQASQKRPTSHKYSRDQRKDYAEDTLPDNCFEDDVLKEAKVVEGEEDGEKRSCKRNDTKMMRTLLVVNTRDSRVYLTKDLEGKPAATGDKHNIDWVPTLNLSQMEFKGDQQKEQKQKASEERAEREKTQETRHSTARIQSCPEEKTSTYTGLAIVNTPEMEPSKPSCSTSCATSDTEKQPKGSIPELLKDDETQIKEFAYMFYRPTYHVLHREYFRSDDKVRFYMGLPSSKILVATLNHVAPYVSQRTQTLDPYQEFIMVLIKLHLSISFQDLTYRFLVSAWGGKTCDKFLTKNCGFLNKLLPGDMVMADKGFTISDSVGLNLLFQHLPRRRHN</sequence>
<organism evidence="5 6">
    <name type="scientific">Acropora cervicornis</name>
    <name type="common">Staghorn coral</name>
    <dbReference type="NCBI Taxonomy" id="6130"/>
    <lineage>
        <taxon>Eukaryota</taxon>
        <taxon>Metazoa</taxon>
        <taxon>Cnidaria</taxon>
        <taxon>Anthozoa</taxon>
        <taxon>Hexacorallia</taxon>
        <taxon>Scleractinia</taxon>
        <taxon>Astrocoeniina</taxon>
        <taxon>Acroporidae</taxon>
        <taxon>Acropora</taxon>
    </lineage>
</organism>
<feature type="region of interest" description="Disordered" evidence="3">
    <location>
        <begin position="1"/>
        <end position="39"/>
    </location>
</feature>
<feature type="region of interest" description="Disordered" evidence="3">
    <location>
        <begin position="168"/>
        <end position="196"/>
    </location>
</feature>
<feature type="compositionally biased region" description="Basic and acidic residues" evidence="3">
    <location>
        <begin position="24"/>
        <end position="33"/>
    </location>
</feature>
<feature type="compositionally biased region" description="Basic and acidic residues" evidence="3">
    <location>
        <begin position="118"/>
        <end position="144"/>
    </location>
</feature>
<proteinExistence type="predicted"/>
<feature type="compositionally biased region" description="Polar residues" evidence="3">
    <location>
        <begin position="176"/>
        <end position="185"/>
    </location>
</feature>
<evidence type="ECO:0000256" key="3">
    <source>
        <dbReference type="SAM" id="MobiDB-lite"/>
    </source>
</evidence>
<feature type="compositionally biased region" description="Polar residues" evidence="3">
    <location>
        <begin position="1"/>
        <end position="18"/>
    </location>
</feature>
<reference evidence="5" key="2">
    <citation type="journal article" date="2023" name="Science">
        <title>Genomic signatures of disease resistance in endangered staghorn corals.</title>
        <authorList>
            <person name="Vollmer S.V."/>
            <person name="Selwyn J.D."/>
            <person name="Despard B.A."/>
            <person name="Roesel C.L."/>
        </authorList>
    </citation>
    <scope>NUCLEOTIDE SEQUENCE</scope>
    <source>
        <strain evidence="5">K2</strain>
    </source>
</reference>
<name>A0AAD9Q160_ACRCE</name>
<comment type="caution">
    <text evidence="5">The sequence shown here is derived from an EMBL/GenBank/DDBJ whole genome shotgun (WGS) entry which is preliminary data.</text>
</comment>
<feature type="region of interest" description="Disordered" evidence="3">
    <location>
        <begin position="118"/>
        <end position="150"/>
    </location>
</feature>
<dbReference type="GO" id="GO:0046872">
    <property type="term" value="F:metal ion binding"/>
    <property type="evidence" value="ECO:0007669"/>
    <property type="project" value="UniProtKB-KW"/>
</dbReference>
<evidence type="ECO:0000313" key="5">
    <source>
        <dbReference type="EMBL" id="KAK2552456.1"/>
    </source>
</evidence>
<comment type="cofactor">
    <cofactor evidence="1">
        <name>a divalent metal cation</name>
        <dbReference type="ChEBI" id="CHEBI:60240"/>
    </cofactor>
</comment>
<accession>A0AAD9Q160</accession>
<evidence type="ECO:0000256" key="2">
    <source>
        <dbReference type="ARBA" id="ARBA00022723"/>
    </source>
</evidence>
<keyword evidence="2" id="KW-0479">Metal-binding</keyword>
<evidence type="ECO:0000259" key="4">
    <source>
        <dbReference type="Pfam" id="PF13359"/>
    </source>
</evidence>